<dbReference type="EMBL" id="NFIE01000016">
    <property type="protein sequence ID" value="OUN87558.1"/>
    <property type="molecule type" value="Genomic_DNA"/>
</dbReference>
<dbReference type="InterPro" id="IPR050624">
    <property type="entry name" value="HTH-type_Tx_Regulator"/>
</dbReference>
<evidence type="ECO:0000259" key="1">
    <source>
        <dbReference type="Pfam" id="PF14278"/>
    </source>
</evidence>
<gene>
    <name evidence="2" type="ORF">B5G02_07355</name>
</gene>
<dbReference type="InterPro" id="IPR039532">
    <property type="entry name" value="TetR_C_Firmicutes"/>
</dbReference>
<feature type="domain" description="Transcriptional regulator TetR C-terminal Firmicutes type" evidence="1">
    <location>
        <begin position="117"/>
        <end position="212"/>
    </location>
</feature>
<dbReference type="InterPro" id="IPR009057">
    <property type="entry name" value="Homeodomain-like_sf"/>
</dbReference>
<dbReference type="Pfam" id="PF14278">
    <property type="entry name" value="TetR_C_8"/>
    <property type="match status" value="1"/>
</dbReference>
<comment type="caution">
    <text evidence="2">The sequence shown here is derived from an EMBL/GenBank/DDBJ whole genome shotgun (WGS) entry which is preliminary data.</text>
</comment>
<dbReference type="OrthoDB" id="3193022at2"/>
<dbReference type="Proteomes" id="UP000195781">
    <property type="component" value="Unassembled WGS sequence"/>
</dbReference>
<organism evidence="2 3">
    <name type="scientific">[Collinsella] massiliensis</name>
    <dbReference type="NCBI Taxonomy" id="1232426"/>
    <lineage>
        <taxon>Bacteria</taxon>
        <taxon>Bacillati</taxon>
        <taxon>Actinomycetota</taxon>
        <taxon>Coriobacteriia</taxon>
        <taxon>Coriobacteriales</taxon>
        <taxon>Coriobacteriaceae</taxon>
        <taxon>Enorma</taxon>
    </lineage>
</organism>
<evidence type="ECO:0000313" key="3">
    <source>
        <dbReference type="Proteomes" id="UP000195781"/>
    </source>
</evidence>
<dbReference type="Gene3D" id="1.10.357.10">
    <property type="entry name" value="Tetracycline Repressor, domain 2"/>
    <property type="match status" value="1"/>
</dbReference>
<dbReference type="PANTHER" id="PTHR43479:SF7">
    <property type="entry name" value="TETR-FAMILY TRANSCRIPTIONAL REGULATOR"/>
    <property type="match status" value="1"/>
</dbReference>
<dbReference type="AlphaFoldDB" id="A0A1Y3XTC5"/>
<dbReference type="PANTHER" id="PTHR43479">
    <property type="entry name" value="ACREF/ENVCD OPERON REPRESSOR-RELATED"/>
    <property type="match status" value="1"/>
</dbReference>
<proteinExistence type="predicted"/>
<keyword evidence="3" id="KW-1185">Reference proteome</keyword>
<reference evidence="3" key="1">
    <citation type="submission" date="2017-04" db="EMBL/GenBank/DDBJ databases">
        <title>Function of individual gut microbiota members based on whole genome sequencing of pure cultures obtained from chicken caecum.</title>
        <authorList>
            <person name="Medvecky M."/>
            <person name="Cejkova D."/>
            <person name="Polansky O."/>
            <person name="Karasova D."/>
            <person name="Kubasova T."/>
            <person name="Cizek A."/>
            <person name="Rychlik I."/>
        </authorList>
    </citation>
    <scope>NUCLEOTIDE SEQUENCE [LARGE SCALE GENOMIC DNA]</scope>
    <source>
        <strain evidence="3">An5</strain>
    </source>
</reference>
<name>A0A1Y3XTC5_9ACTN</name>
<protein>
    <submittedName>
        <fullName evidence="2">TetR family transcriptional regulator</fullName>
    </submittedName>
</protein>
<accession>A0A1Y3XTC5</accession>
<evidence type="ECO:0000313" key="2">
    <source>
        <dbReference type="EMBL" id="OUN87558.1"/>
    </source>
</evidence>
<sequence>MPRGAAAYEGQGMPTTTVCTHELGKCDRRSLRSQRLLRQALADELNSGQDLSGVTVAALTERAGLTRRTFYTHYRDIPDFIDHVEGEILDELRTRIARISAADLPSLYRNIDALEPAPGSVELLAYLKRDGAVIGALLSPQGDAAFVQRIQAIARETVAERMRNGIFPGVLDTFFDYYLSYVVAAEVGVVQRWFAGGLAESPETMARIMTVIAFVRPGDLYGQPIDINVPAYGMKLMGLNACDPR</sequence>
<dbReference type="SUPFAM" id="SSF46689">
    <property type="entry name" value="Homeodomain-like"/>
    <property type="match status" value="1"/>
</dbReference>